<dbReference type="InterPro" id="IPR037850">
    <property type="entry name" value="RBBP5/Swd1"/>
</dbReference>
<dbReference type="OrthoDB" id="196858at2759"/>
<keyword evidence="2 5" id="KW-0853">WD repeat</keyword>
<feature type="repeat" description="WD" evidence="5">
    <location>
        <begin position="69"/>
        <end position="110"/>
    </location>
</feature>
<dbReference type="InterPro" id="IPR015943">
    <property type="entry name" value="WD40/YVTN_repeat-like_dom_sf"/>
</dbReference>
<feature type="compositionally biased region" description="Acidic residues" evidence="6">
    <location>
        <begin position="446"/>
        <end position="458"/>
    </location>
</feature>
<dbReference type="PANTHER" id="PTHR44040">
    <property type="entry name" value="RETINOBLASTOMA-BINDING PROTEIN 5"/>
    <property type="match status" value="1"/>
</dbReference>
<reference evidence="7" key="1">
    <citation type="submission" date="2020-07" db="EMBL/GenBank/DDBJ databases">
        <title>The High-quality genome of the commercially important snow crab, Chionoecetes opilio.</title>
        <authorList>
            <person name="Jeong J.-H."/>
            <person name="Ryu S."/>
        </authorList>
    </citation>
    <scope>NUCLEOTIDE SEQUENCE</scope>
    <source>
        <strain evidence="7">MADBK_172401_WGS</strain>
        <tissue evidence="7">Digestive gland</tissue>
    </source>
</reference>
<feature type="compositionally biased region" description="Basic and acidic residues" evidence="6">
    <location>
        <begin position="582"/>
        <end position="593"/>
    </location>
</feature>
<dbReference type="PROSITE" id="PS50082">
    <property type="entry name" value="WD_REPEATS_2"/>
    <property type="match status" value="1"/>
</dbReference>
<evidence type="ECO:0000256" key="4">
    <source>
        <dbReference type="ARBA" id="ARBA00023242"/>
    </source>
</evidence>
<feature type="compositionally biased region" description="Basic and acidic residues" evidence="6">
    <location>
        <begin position="525"/>
        <end position="538"/>
    </location>
</feature>
<evidence type="ECO:0000256" key="2">
    <source>
        <dbReference type="ARBA" id="ARBA00022574"/>
    </source>
</evidence>
<feature type="compositionally biased region" description="Basic and acidic residues" evidence="6">
    <location>
        <begin position="459"/>
        <end position="472"/>
    </location>
</feature>
<protein>
    <submittedName>
        <fullName evidence="7">Retinoblastoma-binding protein 5</fullName>
    </submittedName>
</protein>
<name>A0A8J4YC53_CHIOP</name>
<dbReference type="AlphaFoldDB" id="A0A8J4YC53"/>
<evidence type="ECO:0000256" key="6">
    <source>
        <dbReference type="SAM" id="MobiDB-lite"/>
    </source>
</evidence>
<comment type="subcellular location">
    <subcellularLocation>
        <location evidence="1">Nucleus</location>
    </subcellularLocation>
</comment>
<gene>
    <name evidence="7" type="primary">Rbbp5_1</name>
    <name evidence="7" type="ORF">GWK47_052073</name>
</gene>
<comment type="caution">
    <text evidence="7">The sequence shown here is derived from an EMBL/GenBank/DDBJ whole genome shotgun (WGS) entry which is preliminary data.</text>
</comment>
<dbReference type="EMBL" id="JACEEZ010015735">
    <property type="protein sequence ID" value="KAG0718625.1"/>
    <property type="molecule type" value="Genomic_DNA"/>
</dbReference>
<dbReference type="InterPro" id="IPR001680">
    <property type="entry name" value="WD40_rpt"/>
</dbReference>
<feature type="region of interest" description="Disordered" evidence="6">
    <location>
        <begin position="509"/>
        <end position="593"/>
    </location>
</feature>
<feature type="region of interest" description="Disordered" evidence="6">
    <location>
        <begin position="446"/>
        <end position="475"/>
    </location>
</feature>
<sequence>MMSRLGIYDRVAKESFGQNYPEEFDGALDCASLAVTCAFNRRGTLLAVGCNDGRIVIWDFLTRGIAKVISAHVHPVCSLSWSRGGYKLLSVSTDNNVCIWDVLSGECDIKYRFPSPVMKVQFHPRNDKMFLVCPMRHPAVLVHVDAAHEIIPMDDEGDVSIVASFDRRGDHIYTGNSRGKLLLLTCPDLKVRRTFRIGPGNIQCSCHQNFFLVNSADRVIRVYDVRKVLKSGKDEDPEPTQKLQDLVNKTMWKKCCFSGDGEYICAGSARQHSLYIWERSVGNLVKILHGTKGEMLLDVVWHPVRPIMASISSGVVSVWSQNQVENWSAFAPDFKELDENVEYEERRVSLTRVMRTRVVELSQERGEEDGEGDVSIVALLTAGETTFNRQQSGEAALLICPDLKWHPVRPIMASISSGVVSVWSQNQVENWSAFAPDFKELDENVEYEERESEFDQSDEDKSVELSQERREEDVEVDVTCIDPVAAFCSSDEEDDSNALLYLPISPEIEEPEEGWGPEGAPNEDLSSKRSGDSKENVSPKKKRPKTHDVSLENAPIDEVHPLVSNRPKEKQATGNKKGRNNSKGDNKKDRKKH</sequence>
<dbReference type="SUPFAM" id="SSF117289">
    <property type="entry name" value="Nucleoporin domain"/>
    <property type="match status" value="1"/>
</dbReference>
<evidence type="ECO:0000256" key="3">
    <source>
        <dbReference type="ARBA" id="ARBA00022737"/>
    </source>
</evidence>
<evidence type="ECO:0000256" key="5">
    <source>
        <dbReference type="PROSITE-ProRule" id="PRU00221"/>
    </source>
</evidence>
<dbReference type="GO" id="GO:0048188">
    <property type="term" value="C:Set1C/COMPASS complex"/>
    <property type="evidence" value="ECO:0007669"/>
    <property type="project" value="InterPro"/>
</dbReference>
<dbReference type="PANTHER" id="PTHR44040:SF1">
    <property type="entry name" value="RETINOBLASTOMA-BINDING PROTEIN 5"/>
    <property type="match status" value="1"/>
</dbReference>
<keyword evidence="4" id="KW-0539">Nucleus</keyword>
<dbReference type="InterPro" id="IPR019775">
    <property type="entry name" value="WD40_repeat_CS"/>
</dbReference>
<dbReference type="Gene3D" id="2.130.10.10">
    <property type="entry name" value="YVTN repeat-like/Quinoprotein amine dehydrogenase"/>
    <property type="match status" value="1"/>
</dbReference>
<dbReference type="SMART" id="SM00320">
    <property type="entry name" value="WD40"/>
    <property type="match status" value="6"/>
</dbReference>
<dbReference type="PROSITE" id="PS50294">
    <property type="entry name" value="WD_REPEATS_REGION"/>
    <property type="match status" value="1"/>
</dbReference>
<evidence type="ECO:0000256" key="1">
    <source>
        <dbReference type="ARBA" id="ARBA00004123"/>
    </source>
</evidence>
<evidence type="ECO:0000313" key="7">
    <source>
        <dbReference type="EMBL" id="KAG0718625.1"/>
    </source>
</evidence>
<keyword evidence="3" id="KW-0677">Repeat</keyword>
<organism evidence="7 8">
    <name type="scientific">Chionoecetes opilio</name>
    <name type="common">Atlantic snow crab</name>
    <name type="synonym">Cancer opilio</name>
    <dbReference type="NCBI Taxonomy" id="41210"/>
    <lineage>
        <taxon>Eukaryota</taxon>
        <taxon>Metazoa</taxon>
        <taxon>Ecdysozoa</taxon>
        <taxon>Arthropoda</taxon>
        <taxon>Crustacea</taxon>
        <taxon>Multicrustacea</taxon>
        <taxon>Malacostraca</taxon>
        <taxon>Eumalacostraca</taxon>
        <taxon>Eucarida</taxon>
        <taxon>Decapoda</taxon>
        <taxon>Pleocyemata</taxon>
        <taxon>Brachyura</taxon>
        <taxon>Eubrachyura</taxon>
        <taxon>Majoidea</taxon>
        <taxon>Majidae</taxon>
        <taxon>Chionoecetes</taxon>
    </lineage>
</organism>
<keyword evidence="8" id="KW-1185">Reference proteome</keyword>
<dbReference type="PROSITE" id="PS00678">
    <property type="entry name" value="WD_REPEATS_1"/>
    <property type="match status" value="1"/>
</dbReference>
<dbReference type="Pfam" id="PF00400">
    <property type="entry name" value="WD40"/>
    <property type="match status" value="2"/>
</dbReference>
<proteinExistence type="predicted"/>
<evidence type="ECO:0000313" key="8">
    <source>
        <dbReference type="Proteomes" id="UP000770661"/>
    </source>
</evidence>
<accession>A0A8J4YC53</accession>
<dbReference type="Proteomes" id="UP000770661">
    <property type="component" value="Unassembled WGS sequence"/>
</dbReference>